<dbReference type="GO" id="GO:0006629">
    <property type="term" value="P:lipid metabolic process"/>
    <property type="evidence" value="ECO:0007669"/>
    <property type="project" value="InterPro"/>
</dbReference>
<dbReference type="AlphaFoldDB" id="A0A7Y9XWR3"/>
<dbReference type="InterPro" id="IPR036390">
    <property type="entry name" value="WH_DNA-bd_sf"/>
</dbReference>
<dbReference type="SUPFAM" id="SSF55811">
    <property type="entry name" value="Nudix"/>
    <property type="match status" value="1"/>
</dbReference>
<evidence type="ECO:0000259" key="1">
    <source>
        <dbReference type="PROSITE" id="PS50008"/>
    </source>
</evidence>
<evidence type="ECO:0000313" key="2">
    <source>
        <dbReference type="EMBL" id="NYH95972.1"/>
    </source>
</evidence>
<dbReference type="SUPFAM" id="SSF46785">
    <property type="entry name" value="Winged helix' DNA-binding domain"/>
    <property type="match status" value="1"/>
</dbReference>
<keyword evidence="3" id="KW-1185">Reference proteome</keyword>
<dbReference type="EMBL" id="JACBZF010000004">
    <property type="protein sequence ID" value="NYH95972.1"/>
    <property type="molecule type" value="Genomic_DNA"/>
</dbReference>
<dbReference type="Gene3D" id="1.10.10.10">
    <property type="entry name" value="Winged helix-like DNA-binding domain superfamily/Winged helix DNA-binding domain"/>
    <property type="match status" value="1"/>
</dbReference>
<dbReference type="InterPro" id="IPR036388">
    <property type="entry name" value="WH-like_DNA-bd_sf"/>
</dbReference>
<feature type="domain" description="PI-PLC Y-box" evidence="1">
    <location>
        <begin position="178"/>
        <end position="217"/>
    </location>
</feature>
<organism evidence="2 3">
    <name type="scientific">Novosphingobium marinum</name>
    <dbReference type="NCBI Taxonomy" id="1514948"/>
    <lineage>
        <taxon>Bacteria</taxon>
        <taxon>Pseudomonadati</taxon>
        <taxon>Pseudomonadota</taxon>
        <taxon>Alphaproteobacteria</taxon>
        <taxon>Sphingomonadales</taxon>
        <taxon>Sphingomonadaceae</taxon>
        <taxon>Novosphingobium</taxon>
    </lineage>
</organism>
<comment type="caution">
    <text evidence="2">The sequence shown here is derived from an EMBL/GenBank/DDBJ whole genome shotgun (WGS) entry which is preliminary data.</text>
</comment>
<dbReference type="GO" id="GO:0035539">
    <property type="term" value="F:8-oxo-7,8-dihydrodeoxyguanosine triphosphate pyrophosphatase activity"/>
    <property type="evidence" value="ECO:0007669"/>
    <property type="project" value="UniProtKB-EC"/>
</dbReference>
<proteinExistence type="predicted"/>
<dbReference type="PROSITE" id="PS50008">
    <property type="entry name" value="PIPLC_Y_DOMAIN"/>
    <property type="match status" value="1"/>
</dbReference>
<protein>
    <submittedName>
        <fullName evidence="2">8-oxo-dGTP diphosphatase</fullName>
        <ecNumber evidence="2">3.6.1.55</ecNumber>
    </submittedName>
</protein>
<dbReference type="Gene3D" id="3.90.79.10">
    <property type="entry name" value="Nucleoside Triphosphate Pyrophosphohydrolase"/>
    <property type="match status" value="1"/>
</dbReference>
<dbReference type="InterPro" id="IPR054105">
    <property type="entry name" value="WHD_NrtR"/>
</dbReference>
<sequence>MSSDFDLDEYQRVDGITLRAELAICAIANGSLVVLMMEREAEPFKGWLALPGGYLRGDRDLDATAHVILAQLGMYPCEPRLVGVCSKPGRDPKARGVSATYAAIVELDDLEVRLEQDKRFRIVTAIQANDDICDLSLEGHPVAAGYDHAAMIAKAIAYLRQMLENSLIAFEFLPPAFTLLELQQVHEVILGEAVDKVRFRKRMLARIFPDGSRLRATGREKLTGGRPAKLFELQRN</sequence>
<evidence type="ECO:0000313" key="3">
    <source>
        <dbReference type="Proteomes" id="UP000522081"/>
    </source>
</evidence>
<dbReference type="GO" id="GO:0035556">
    <property type="term" value="P:intracellular signal transduction"/>
    <property type="evidence" value="ECO:0007669"/>
    <property type="project" value="InterPro"/>
</dbReference>
<dbReference type="RefSeq" id="WP_179407829.1">
    <property type="nucleotide sequence ID" value="NZ_BMGF01000004.1"/>
</dbReference>
<dbReference type="Pfam" id="PF21906">
    <property type="entry name" value="WHD_NrtR"/>
    <property type="match status" value="1"/>
</dbReference>
<dbReference type="GO" id="GO:0004435">
    <property type="term" value="F:phosphatidylinositol-4,5-bisphosphate phospholipase C activity"/>
    <property type="evidence" value="ECO:0007669"/>
    <property type="project" value="InterPro"/>
</dbReference>
<dbReference type="InterPro" id="IPR001711">
    <property type="entry name" value="PLipase_C_Pinositol-sp_Y"/>
</dbReference>
<gene>
    <name evidence="2" type="ORF">FHS75_002304</name>
</gene>
<accession>A0A7Y9XWR3</accession>
<dbReference type="Proteomes" id="UP000522081">
    <property type="component" value="Unassembled WGS sequence"/>
</dbReference>
<dbReference type="EC" id="3.6.1.55" evidence="2"/>
<dbReference type="InterPro" id="IPR015797">
    <property type="entry name" value="NUDIX_hydrolase-like_dom_sf"/>
</dbReference>
<name>A0A7Y9XWR3_9SPHN</name>
<reference evidence="2 3" key="1">
    <citation type="submission" date="2020-07" db="EMBL/GenBank/DDBJ databases">
        <title>Genomic Encyclopedia of Type Strains, Phase IV (KMG-IV): sequencing the most valuable type-strain genomes for metagenomic binning, comparative biology and taxonomic classification.</title>
        <authorList>
            <person name="Goeker M."/>
        </authorList>
    </citation>
    <scope>NUCLEOTIDE SEQUENCE [LARGE SCALE GENOMIC DNA]</scope>
    <source>
        <strain evidence="2 3">DSM 29043</strain>
    </source>
</reference>
<keyword evidence="2" id="KW-0378">Hydrolase</keyword>